<evidence type="ECO:0000313" key="2">
    <source>
        <dbReference type="EMBL" id="SEF85611.1"/>
    </source>
</evidence>
<dbReference type="Proteomes" id="UP000243518">
    <property type="component" value="Unassembled WGS sequence"/>
</dbReference>
<keyword evidence="3" id="KW-1185">Reference proteome</keyword>
<evidence type="ECO:0008006" key="4">
    <source>
        <dbReference type="Google" id="ProtNLM"/>
    </source>
</evidence>
<evidence type="ECO:0000313" key="3">
    <source>
        <dbReference type="Proteomes" id="UP000243518"/>
    </source>
</evidence>
<gene>
    <name evidence="2" type="ORF">SAMN05216586_102124</name>
</gene>
<proteinExistence type="predicted"/>
<reference evidence="2 3" key="1">
    <citation type="submission" date="2016-10" db="EMBL/GenBank/DDBJ databases">
        <authorList>
            <person name="Varghese N."/>
            <person name="Submissions S."/>
        </authorList>
    </citation>
    <scope>NUCLEOTIDE SEQUENCE [LARGE SCALE GENOMIC DNA]</scope>
    <source>
        <strain evidence="2 3">CECT 8317</strain>
    </source>
</reference>
<dbReference type="RefSeq" id="WP_088274048.1">
    <property type="nucleotide sequence ID" value="NZ_FNVE01000002.1"/>
</dbReference>
<feature type="coiled-coil region" evidence="1">
    <location>
        <begin position="196"/>
        <end position="280"/>
    </location>
</feature>
<keyword evidence="1" id="KW-0175">Coiled coil</keyword>
<comment type="caution">
    <text evidence="2">The sequence shown here is derived from an EMBL/GenBank/DDBJ whole genome shotgun (WGS) entry which is preliminary data.</text>
</comment>
<sequence>MNTPTKPLLTEAVMFFSERGICKEMLFPEFEALLDGLVAAPEHADETVEAVFLQINTRLHVRAAVFFNIDFDLDGYVNRLWNLPLRQIAERGDRGPDMGGGPIRLVCLGFNKQPQYRAMLWKPGTRGNSNDLALVKEAVANNALGILGEDEEAIRYIAPERLHMAAEDTWYGGGQVNDVDDLIPLTSTRPVAPSGTGELQQLREQHAREVRDLRQQIDTLTTRIKAMAIEKDQALVELKGIHADHLEIVQGELLDIKQELAEQQRINAALKRELGKAQNRTASDHE</sequence>
<dbReference type="EMBL" id="FNVE01000002">
    <property type="protein sequence ID" value="SEF85611.1"/>
    <property type="molecule type" value="Genomic_DNA"/>
</dbReference>
<organism evidence="2 3">
    <name type="scientific">Halopseudomonas aestusnigri</name>
    <dbReference type="NCBI Taxonomy" id="857252"/>
    <lineage>
        <taxon>Bacteria</taxon>
        <taxon>Pseudomonadati</taxon>
        <taxon>Pseudomonadota</taxon>
        <taxon>Gammaproteobacteria</taxon>
        <taxon>Pseudomonadales</taxon>
        <taxon>Pseudomonadaceae</taxon>
        <taxon>Halopseudomonas</taxon>
    </lineage>
</organism>
<evidence type="ECO:0000256" key="1">
    <source>
        <dbReference type="SAM" id="Coils"/>
    </source>
</evidence>
<dbReference type="AlphaFoldDB" id="A0AAQ1JP88"/>
<protein>
    <recommendedName>
        <fullName evidence="4">Chromosome segregation ATPase</fullName>
    </recommendedName>
</protein>
<name>A0AAQ1JP88_9GAMM</name>
<accession>A0AAQ1JP88</accession>